<accession>A0A1F2ULY9</accession>
<evidence type="ECO:0000256" key="1">
    <source>
        <dbReference type="SAM" id="MobiDB-lite"/>
    </source>
</evidence>
<sequence length="150" mass="16741">MKYFKLLVSLGIMIALVVGASLFANQNSQMSITENEQEGSSKNATTASSPANTQPKRPLGVFDVESVNEQIEKLPLEERELAKAAKKSLRIHKDENGNYMLVEVDGKMIRKDPALKYLKDYKKSDPEDADVLPKIERMIESKITTEAVGR</sequence>
<gene>
    <name evidence="3" type="ORF">A2074_06310</name>
</gene>
<dbReference type="Proteomes" id="UP000178086">
    <property type="component" value="Unassembled WGS sequence"/>
</dbReference>
<evidence type="ECO:0000313" key="3">
    <source>
        <dbReference type="EMBL" id="OFW34008.1"/>
    </source>
</evidence>
<feature type="signal peptide" evidence="2">
    <location>
        <begin position="1"/>
        <end position="20"/>
    </location>
</feature>
<feature type="chain" id="PRO_5039648459" evidence="2">
    <location>
        <begin position="21"/>
        <end position="150"/>
    </location>
</feature>
<dbReference type="EMBL" id="MELI01000055">
    <property type="protein sequence ID" value="OFW34008.1"/>
    <property type="molecule type" value="Genomic_DNA"/>
</dbReference>
<name>A0A1F2ULY9_9ACTN</name>
<comment type="caution">
    <text evidence="3">The sequence shown here is derived from an EMBL/GenBank/DDBJ whole genome shotgun (WGS) entry which is preliminary data.</text>
</comment>
<feature type="region of interest" description="Disordered" evidence="1">
    <location>
        <begin position="33"/>
        <end position="58"/>
    </location>
</feature>
<organism evidence="3 4">
    <name type="scientific">Candidatus Aquicultor primus</name>
    <dbReference type="NCBI Taxonomy" id="1797195"/>
    <lineage>
        <taxon>Bacteria</taxon>
        <taxon>Bacillati</taxon>
        <taxon>Actinomycetota</taxon>
        <taxon>Candidatus Aquicultoria</taxon>
        <taxon>Candidatus Aquicultorales</taxon>
        <taxon>Candidatus Aquicultoraceae</taxon>
        <taxon>Candidatus Aquicultor</taxon>
    </lineage>
</organism>
<proteinExistence type="predicted"/>
<reference evidence="3 4" key="1">
    <citation type="journal article" date="2016" name="Nat. Commun.">
        <title>Thousands of microbial genomes shed light on interconnected biogeochemical processes in an aquifer system.</title>
        <authorList>
            <person name="Anantharaman K."/>
            <person name="Brown C.T."/>
            <person name="Hug L.A."/>
            <person name="Sharon I."/>
            <person name="Castelle C.J."/>
            <person name="Probst A.J."/>
            <person name="Thomas B.C."/>
            <person name="Singh A."/>
            <person name="Wilkins M.J."/>
            <person name="Karaoz U."/>
            <person name="Brodie E.L."/>
            <person name="Williams K.H."/>
            <person name="Hubbard S.S."/>
            <person name="Banfield J.F."/>
        </authorList>
    </citation>
    <scope>NUCLEOTIDE SEQUENCE [LARGE SCALE GENOMIC DNA]</scope>
</reference>
<evidence type="ECO:0000256" key="2">
    <source>
        <dbReference type="SAM" id="SignalP"/>
    </source>
</evidence>
<protein>
    <submittedName>
        <fullName evidence="3">Uncharacterized protein</fullName>
    </submittedName>
</protein>
<evidence type="ECO:0000313" key="4">
    <source>
        <dbReference type="Proteomes" id="UP000178086"/>
    </source>
</evidence>
<keyword evidence="2" id="KW-0732">Signal</keyword>
<feature type="compositionally biased region" description="Polar residues" evidence="1">
    <location>
        <begin position="33"/>
        <end position="55"/>
    </location>
</feature>
<dbReference type="AlphaFoldDB" id="A0A1F2ULY9"/>